<dbReference type="HOGENOM" id="CLU_2665633_0_0_9"/>
<accession>N2BGQ1</accession>
<evidence type="ECO:0000313" key="1">
    <source>
        <dbReference type="EMBL" id="EMZ37600.1"/>
    </source>
</evidence>
<keyword evidence="2" id="KW-1185">Reference proteome</keyword>
<comment type="caution">
    <text evidence="1">The sequence shown here is derived from an EMBL/GenBank/DDBJ whole genome shotgun (WGS) entry which is preliminary data.</text>
</comment>
<organism evidence="1 2">
    <name type="scientific">Eubacterium plexicaudatum ASF492</name>
    <dbReference type="NCBI Taxonomy" id="1235802"/>
    <lineage>
        <taxon>Bacteria</taxon>
        <taxon>Bacillati</taxon>
        <taxon>Bacillota</taxon>
        <taxon>Clostridia</taxon>
        <taxon>Eubacteriales</taxon>
        <taxon>Eubacteriaceae</taxon>
        <taxon>Eubacterium</taxon>
    </lineage>
</organism>
<dbReference type="Proteomes" id="UP000012589">
    <property type="component" value="Unassembled WGS sequence"/>
</dbReference>
<dbReference type="eggNOG" id="ENOG5033N46">
    <property type="taxonomic scope" value="Bacteria"/>
</dbReference>
<sequence>MESIWNVVHDCDTEDGSPTCWAKRASHPTYGQFVWISQYSDGEYAVEVIPVNDIKVLVTCKSLSGAKRWVTINIG</sequence>
<reference evidence="1 2" key="1">
    <citation type="journal article" date="2014" name="Genome Announc.">
        <title>Draft genome sequences of the altered schaedler flora, a defined bacterial community from gnotobiotic mice.</title>
        <authorList>
            <person name="Wannemuehler M.J."/>
            <person name="Overstreet A.M."/>
            <person name="Ward D.V."/>
            <person name="Phillips G.J."/>
        </authorList>
    </citation>
    <scope>NUCLEOTIDE SEQUENCE [LARGE SCALE GENOMIC DNA]</scope>
    <source>
        <strain evidence="1 2">ASF492</strain>
    </source>
</reference>
<name>N2BGQ1_9FIRM</name>
<gene>
    <name evidence="1" type="ORF">C823_00326</name>
</gene>
<proteinExistence type="predicted"/>
<dbReference type="STRING" id="1235802.C823_00326"/>
<evidence type="ECO:0000313" key="2">
    <source>
        <dbReference type="Proteomes" id="UP000012589"/>
    </source>
</evidence>
<protein>
    <submittedName>
        <fullName evidence="1">Uncharacterized protein</fullName>
    </submittedName>
</protein>
<dbReference type="AlphaFoldDB" id="N2BGQ1"/>
<dbReference type="EMBL" id="AQFT01000010">
    <property type="protein sequence ID" value="EMZ37600.1"/>
    <property type="molecule type" value="Genomic_DNA"/>
</dbReference>
<dbReference type="OrthoDB" id="2084162at2"/>
<dbReference type="PATRIC" id="fig|1235802.3.peg.344"/>